<dbReference type="Proteomes" id="UP001515480">
    <property type="component" value="Unassembled WGS sequence"/>
</dbReference>
<proteinExistence type="predicted"/>
<gene>
    <name evidence="1" type="ORF">AB1Y20_019223</name>
</gene>
<keyword evidence="2" id="KW-1185">Reference proteome</keyword>
<organism evidence="1 2">
    <name type="scientific">Prymnesium parvum</name>
    <name type="common">Toxic golden alga</name>
    <dbReference type="NCBI Taxonomy" id="97485"/>
    <lineage>
        <taxon>Eukaryota</taxon>
        <taxon>Haptista</taxon>
        <taxon>Haptophyta</taxon>
        <taxon>Prymnesiophyceae</taxon>
        <taxon>Prymnesiales</taxon>
        <taxon>Prymnesiaceae</taxon>
        <taxon>Prymnesium</taxon>
    </lineage>
</organism>
<dbReference type="EMBL" id="JBGBPQ010000005">
    <property type="protein sequence ID" value="KAL1524323.1"/>
    <property type="molecule type" value="Genomic_DNA"/>
</dbReference>
<evidence type="ECO:0000313" key="2">
    <source>
        <dbReference type="Proteomes" id="UP001515480"/>
    </source>
</evidence>
<sequence>MYVQVKEELAACPSGCKHKPDEQDCRKFMWTVLHKGEFECTMWQDSQLIVTYGNFFSGTRAGYLARGAPGEKESFHTWAPESVWHYNVEGRSATDSADQGRKKMTIAERRTKRAGPKGIAFVFDIAFTNGAIIQRMLQPASIKRAELDKKFTKSSR</sequence>
<protein>
    <submittedName>
        <fullName evidence="1">Uncharacterized protein</fullName>
    </submittedName>
</protein>
<reference evidence="1 2" key="1">
    <citation type="journal article" date="2024" name="Science">
        <title>Giant polyketide synthase enzymes in the biosynthesis of giant marine polyether toxins.</title>
        <authorList>
            <person name="Fallon T.R."/>
            <person name="Shende V.V."/>
            <person name="Wierzbicki I.H."/>
            <person name="Pendleton A.L."/>
            <person name="Watervoot N.F."/>
            <person name="Auber R.P."/>
            <person name="Gonzalez D.J."/>
            <person name="Wisecaver J.H."/>
            <person name="Moore B.S."/>
        </authorList>
    </citation>
    <scope>NUCLEOTIDE SEQUENCE [LARGE SCALE GENOMIC DNA]</scope>
    <source>
        <strain evidence="1 2">12B1</strain>
    </source>
</reference>
<comment type="caution">
    <text evidence="1">The sequence shown here is derived from an EMBL/GenBank/DDBJ whole genome shotgun (WGS) entry which is preliminary data.</text>
</comment>
<evidence type="ECO:0000313" key="1">
    <source>
        <dbReference type="EMBL" id="KAL1524323.1"/>
    </source>
</evidence>
<dbReference type="AlphaFoldDB" id="A0AB34JTE0"/>
<accession>A0AB34JTE0</accession>
<name>A0AB34JTE0_PRYPA</name>